<name>A0AAD3ZVK2_PHODD</name>
<feature type="signal peptide" evidence="1">
    <location>
        <begin position="1"/>
        <end position="23"/>
    </location>
</feature>
<dbReference type="AlphaFoldDB" id="A0AAD3ZVK2"/>
<feature type="chain" id="PRO_5042062848" evidence="1">
    <location>
        <begin position="24"/>
        <end position="124"/>
    </location>
</feature>
<evidence type="ECO:0000313" key="2">
    <source>
        <dbReference type="EMBL" id="KAB1182334.1"/>
    </source>
</evidence>
<evidence type="ECO:0000313" key="3">
    <source>
        <dbReference type="Proteomes" id="UP000480943"/>
    </source>
</evidence>
<keyword evidence="1" id="KW-0732">Signal</keyword>
<dbReference type="Proteomes" id="UP000480943">
    <property type="component" value="Unassembled WGS sequence"/>
</dbReference>
<protein>
    <submittedName>
        <fullName evidence="2">Uncharacterized protein</fullName>
    </submittedName>
</protein>
<sequence>MSIKAYTLASLLAMSCFSAVSYAQSAQSVPHGNSDVTQSCMGNENLDESGLETCLVNAGNAAKSQVYDLSAQGDKLTSQVEQECAHLKKVTVNDADGTKAKVKWATCYANAWSAARDQFLGEKY</sequence>
<dbReference type="RefSeq" id="WP_086368424.1">
    <property type="nucleotide sequence ID" value="NZ_CP021152.1"/>
</dbReference>
<reference evidence="2 3" key="1">
    <citation type="submission" date="2019-09" db="EMBL/GenBank/DDBJ databases">
        <title>Photobacterium damselae subsp. damselae CDC-2227-81, a human clinical isolate.</title>
        <authorList>
            <person name="Osorio C.R."/>
        </authorList>
    </citation>
    <scope>NUCLEOTIDE SEQUENCE [LARGE SCALE GENOMIC DNA]</scope>
    <source>
        <strain evidence="2 3">CDC-2227-81</strain>
    </source>
</reference>
<dbReference type="EMBL" id="VZUQ01000044">
    <property type="protein sequence ID" value="KAB1182334.1"/>
    <property type="molecule type" value="Genomic_DNA"/>
</dbReference>
<gene>
    <name evidence="2" type="ORF">F6450_06360</name>
</gene>
<dbReference type="PROSITE" id="PS51257">
    <property type="entry name" value="PROKAR_LIPOPROTEIN"/>
    <property type="match status" value="1"/>
</dbReference>
<organism evidence="2 3">
    <name type="scientific">Photobacterium damselae subsp. damselae</name>
    <name type="common">Listonella damsela</name>
    <dbReference type="NCBI Taxonomy" id="85581"/>
    <lineage>
        <taxon>Bacteria</taxon>
        <taxon>Pseudomonadati</taxon>
        <taxon>Pseudomonadota</taxon>
        <taxon>Gammaproteobacteria</taxon>
        <taxon>Vibrionales</taxon>
        <taxon>Vibrionaceae</taxon>
        <taxon>Photobacterium</taxon>
    </lineage>
</organism>
<proteinExistence type="predicted"/>
<dbReference type="KEGG" id="pds:CAY62_19045"/>
<comment type="caution">
    <text evidence="2">The sequence shown here is derived from an EMBL/GenBank/DDBJ whole genome shotgun (WGS) entry which is preliminary data.</text>
</comment>
<evidence type="ECO:0000256" key="1">
    <source>
        <dbReference type="SAM" id="SignalP"/>
    </source>
</evidence>
<accession>A0AAD3ZVK2</accession>